<proteinExistence type="inferred from homology"/>
<sequence length="324" mass="36480">MSGQPSALQNVRTNLKARAVSNLTKMRDVAKEIFRNLQHTSKTAKEEVEKFESLTNQRDGLLHLLCSFQVELRENVAELNKIVEVKKKIDDVKSKIDDSDAALKTFGRSLKDAAGVLQEALKTSSNTERVVEVEVEDLIKYAHVISYTSSAQEGWEPNTPLVGALPPAPHSDVMARSRLFSAVRPKRVEREPVQSSSAVIQLDLSEAMAASQVDTNLGKRQSPEDEMEEKMLKIWNYPLQDAEQEKSEADAEDKEDEVMKEPARPRKKQFVIQPFSMCIKESSWKEKNIQVLGDLDENFNCAVTMPEMPAMWRPGDPVVITPED</sequence>
<protein>
    <recommendedName>
        <fullName evidence="6">Mediator of RNA polymerase II transcription subunit 4</fullName>
    </recommendedName>
    <alternativeName>
        <fullName evidence="6">Mediator complex subunit 4</fullName>
    </alternativeName>
</protein>
<dbReference type="Pfam" id="PF10018">
    <property type="entry name" value="Med4"/>
    <property type="match status" value="1"/>
</dbReference>
<keyword evidence="3 6" id="KW-0805">Transcription regulation</keyword>
<name>A0A7S4PGF0_GUITH</name>
<dbReference type="InterPro" id="IPR019258">
    <property type="entry name" value="Mediator_Med4"/>
</dbReference>
<comment type="function">
    <text evidence="6">Component of the Mediator complex, a coactivator involved in the regulated transcription of nearly all RNA polymerase II-dependent genes. Mediator functions as a bridge to convey information from gene-specific regulatory proteins to the basal RNA polymerase II transcription machinery. Mediator is recruited to promoters by direct interactions with regulatory proteins and serves as a scaffold for the assembly of a functional preinitiation complex with RNA polymerase II and the general transcription factors.</text>
</comment>
<reference evidence="8" key="1">
    <citation type="submission" date="2021-01" db="EMBL/GenBank/DDBJ databases">
        <authorList>
            <person name="Corre E."/>
            <person name="Pelletier E."/>
            <person name="Niang G."/>
            <person name="Scheremetjew M."/>
            <person name="Finn R."/>
            <person name="Kale V."/>
            <person name="Holt S."/>
            <person name="Cochrane G."/>
            <person name="Meng A."/>
            <person name="Brown T."/>
            <person name="Cohen L."/>
        </authorList>
    </citation>
    <scope>NUCLEOTIDE SEQUENCE</scope>
    <source>
        <strain evidence="8">CCMP 2712</strain>
    </source>
</reference>
<evidence type="ECO:0000256" key="1">
    <source>
        <dbReference type="ARBA" id="ARBA00004123"/>
    </source>
</evidence>
<evidence type="ECO:0000256" key="4">
    <source>
        <dbReference type="ARBA" id="ARBA00023163"/>
    </source>
</evidence>
<dbReference type="GO" id="GO:0016592">
    <property type="term" value="C:mediator complex"/>
    <property type="evidence" value="ECO:0007669"/>
    <property type="project" value="InterPro"/>
</dbReference>
<feature type="region of interest" description="Disordered" evidence="7">
    <location>
        <begin position="241"/>
        <end position="264"/>
    </location>
</feature>
<evidence type="ECO:0000256" key="5">
    <source>
        <dbReference type="ARBA" id="ARBA00023242"/>
    </source>
</evidence>
<comment type="subunit">
    <text evidence="6">Component of the Mediator complex.</text>
</comment>
<keyword evidence="5 6" id="KW-0539">Nucleus</keyword>
<evidence type="ECO:0000256" key="2">
    <source>
        <dbReference type="ARBA" id="ARBA00009626"/>
    </source>
</evidence>
<gene>
    <name evidence="6" type="primary">MED4</name>
    <name evidence="8" type="ORF">GTHE00462_LOCUS35156</name>
</gene>
<comment type="subcellular location">
    <subcellularLocation>
        <location evidence="1 6">Nucleus</location>
    </subcellularLocation>
</comment>
<evidence type="ECO:0000256" key="3">
    <source>
        <dbReference type="ARBA" id="ARBA00023015"/>
    </source>
</evidence>
<keyword evidence="4 6" id="KW-0804">Transcription</keyword>
<dbReference type="OMA" id="YAHKISG"/>
<dbReference type="AlphaFoldDB" id="A0A7S4PGF0"/>
<accession>A0A7S4PGF0</accession>
<organism evidence="8">
    <name type="scientific">Guillardia theta</name>
    <name type="common">Cryptophyte</name>
    <name type="synonym">Cryptomonas phi</name>
    <dbReference type="NCBI Taxonomy" id="55529"/>
    <lineage>
        <taxon>Eukaryota</taxon>
        <taxon>Cryptophyceae</taxon>
        <taxon>Pyrenomonadales</taxon>
        <taxon>Geminigeraceae</taxon>
        <taxon>Guillardia</taxon>
    </lineage>
</organism>
<comment type="similarity">
    <text evidence="2 6">Belongs to the Mediator complex subunit 4 family.</text>
</comment>
<evidence type="ECO:0000313" key="8">
    <source>
        <dbReference type="EMBL" id="CAE2334306.1"/>
    </source>
</evidence>
<dbReference type="GO" id="GO:0006357">
    <property type="term" value="P:regulation of transcription by RNA polymerase II"/>
    <property type="evidence" value="ECO:0007669"/>
    <property type="project" value="InterPro"/>
</dbReference>
<dbReference type="EMBL" id="HBKN01044945">
    <property type="protein sequence ID" value="CAE2334306.1"/>
    <property type="molecule type" value="Transcribed_RNA"/>
</dbReference>
<dbReference type="PANTHER" id="PTHR13208:SF2">
    <property type="entry name" value="MEDIATOR OF RNA POLYMERASE II TRANSCRIPTION SUBUNIT 4"/>
    <property type="match status" value="1"/>
</dbReference>
<dbReference type="GO" id="GO:0003712">
    <property type="term" value="F:transcription coregulator activity"/>
    <property type="evidence" value="ECO:0007669"/>
    <property type="project" value="InterPro"/>
</dbReference>
<dbReference type="GO" id="GO:0070847">
    <property type="term" value="C:core mediator complex"/>
    <property type="evidence" value="ECO:0007669"/>
    <property type="project" value="TreeGrafter"/>
</dbReference>
<dbReference type="PANTHER" id="PTHR13208">
    <property type="entry name" value="MEDIATOR OF RNA POLYMERASE II TRANSCRIPTION SUBUNIT 4"/>
    <property type="match status" value="1"/>
</dbReference>
<evidence type="ECO:0000256" key="6">
    <source>
        <dbReference type="RuleBase" id="RU364141"/>
    </source>
</evidence>
<keyword evidence="6" id="KW-0010">Activator</keyword>
<evidence type="ECO:0000256" key="7">
    <source>
        <dbReference type="SAM" id="MobiDB-lite"/>
    </source>
</evidence>